<dbReference type="EMBL" id="FNGL01000029">
    <property type="protein sequence ID" value="SDL40439.1"/>
    <property type="molecule type" value="Genomic_DNA"/>
</dbReference>
<dbReference type="PANTHER" id="PTHR32322:SF18">
    <property type="entry name" value="S-ADENOSYLMETHIONINE_S-ADENOSYLHOMOCYSTEINE TRANSPORTER"/>
    <property type="match status" value="1"/>
</dbReference>
<feature type="transmembrane region" description="Helical" evidence="7">
    <location>
        <begin position="71"/>
        <end position="92"/>
    </location>
</feature>
<keyword evidence="10" id="KW-1185">Reference proteome</keyword>
<feature type="transmembrane region" description="Helical" evidence="7">
    <location>
        <begin position="123"/>
        <end position="142"/>
    </location>
</feature>
<evidence type="ECO:0000256" key="6">
    <source>
        <dbReference type="ARBA" id="ARBA00023136"/>
    </source>
</evidence>
<dbReference type="InterPro" id="IPR050638">
    <property type="entry name" value="AA-Vitamin_Transporters"/>
</dbReference>
<dbReference type="RefSeq" id="WP_173797299.1">
    <property type="nucleotide sequence ID" value="NZ_CP173238.1"/>
</dbReference>
<proteinExistence type="inferred from homology"/>
<dbReference type="InterPro" id="IPR037185">
    <property type="entry name" value="EmrE-like"/>
</dbReference>
<feature type="transmembrane region" description="Helical" evidence="7">
    <location>
        <begin position="154"/>
        <end position="172"/>
    </location>
</feature>
<feature type="transmembrane region" description="Helical" evidence="7">
    <location>
        <begin position="38"/>
        <end position="59"/>
    </location>
</feature>
<evidence type="ECO:0000313" key="9">
    <source>
        <dbReference type="EMBL" id="SDL40439.1"/>
    </source>
</evidence>
<dbReference type="Pfam" id="PF00892">
    <property type="entry name" value="EamA"/>
    <property type="match status" value="2"/>
</dbReference>
<dbReference type="PANTHER" id="PTHR32322">
    <property type="entry name" value="INNER MEMBRANE TRANSPORTER"/>
    <property type="match status" value="1"/>
</dbReference>
<reference evidence="9 10" key="1">
    <citation type="submission" date="2016-10" db="EMBL/GenBank/DDBJ databases">
        <authorList>
            <person name="Varghese N."/>
            <person name="Submissions S."/>
        </authorList>
    </citation>
    <scope>NUCLEOTIDE SEQUENCE [LARGE SCALE GENOMIC DNA]</scope>
    <source>
        <strain evidence="9 10">NLAE-zl-C224</strain>
    </source>
</reference>
<keyword evidence="5 7" id="KW-1133">Transmembrane helix</keyword>
<feature type="transmembrane region" description="Helical" evidence="7">
    <location>
        <begin position="255"/>
        <end position="272"/>
    </location>
</feature>
<evidence type="ECO:0000256" key="4">
    <source>
        <dbReference type="ARBA" id="ARBA00022692"/>
    </source>
</evidence>
<feature type="transmembrane region" description="Helical" evidence="7">
    <location>
        <begin position="98"/>
        <end position="116"/>
    </location>
</feature>
<keyword evidence="3" id="KW-1003">Cell membrane</keyword>
<organism evidence="9 10">
    <name type="scientific">Clostridium cochlearium</name>
    <dbReference type="NCBI Taxonomy" id="1494"/>
    <lineage>
        <taxon>Bacteria</taxon>
        <taxon>Bacillati</taxon>
        <taxon>Bacillota</taxon>
        <taxon>Clostridia</taxon>
        <taxon>Eubacteriales</taxon>
        <taxon>Clostridiaceae</taxon>
        <taxon>Clostridium</taxon>
    </lineage>
</organism>
<dbReference type="GeneID" id="70577519"/>
<comment type="subcellular location">
    <subcellularLocation>
        <location evidence="1">Cell membrane</location>
        <topology evidence="1">Multi-pass membrane protein</topology>
    </subcellularLocation>
</comment>
<comment type="caution">
    <text evidence="9">The sequence shown here is derived from an EMBL/GenBank/DDBJ whole genome shotgun (WGS) entry which is preliminary data.</text>
</comment>
<feature type="domain" description="EamA" evidence="8">
    <location>
        <begin position="153"/>
        <end position="295"/>
    </location>
</feature>
<evidence type="ECO:0000313" key="10">
    <source>
        <dbReference type="Proteomes" id="UP000198811"/>
    </source>
</evidence>
<dbReference type="Gene3D" id="1.10.3730.20">
    <property type="match status" value="2"/>
</dbReference>
<evidence type="ECO:0000256" key="3">
    <source>
        <dbReference type="ARBA" id="ARBA00022475"/>
    </source>
</evidence>
<feature type="transmembrane region" description="Helical" evidence="7">
    <location>
        <begin position="184"/>
        <end position="202"/>
    </location>
</feature>
<keyword evidence="4 7" id="KW-0812">Transmembrane</keyword>
<dbReference type="InterPro" id="IPR000620">
    <property type="entry name" value="EamA_dom"/>
</dbReference>
<protein>
    <submittedName>
        <fullName evidence="9">Permease of the drug/metabolite transporter (DMT) superfamily</fullName>
    </submittedName>
</protein>
<feature type="domain" description="EamA" evidence="8">
    <location>
        <begin position="8"/>
        <end position="140"/>
    </location>
</feature>
<gene>
    <name evidence="9" type="ORF">SAMN05216497_12910</name>
</gene>
<comment type="similarity">
    <text evidence="2">Belongs to the EamA transporter family.</text>
</comment>
<evidence type="ECO:0000256" key="5">
    <source>
        <dbReference type="ARBA" id="ARBA00022989"/>
    </source>
</evidence>
<evidence type="ECO:0000256" key="1">
    <source>
        <dbReference type="ARBA" id="ARBA00004651"/>
    </source>
</evidence>
<sequence length="301" mass="33537">MKKNNKLVYIAAISYALITGLSFLFTKIALSISNPFDILAHRFTSSFIVVLILILFKLVKINYNMERIKKIIPLALLYPLMFFAFQTFGLQYASSSEAGILLASSPVFTLILARFFLNEKTNLLQKISIIISVLGVIYITLMKSSSFEFNNIKGIILLILSALSFSGYSVMAKILTKDFTSTELSFMMIIISFICFNTIAISKHLINGTLHTFITPIFNFKFVIAIIYLGVLSSLVTSLLTNYILSKIEASKMSVFSNLGTVISIVAGVIFLKEEIFYYHIIGSILIVGGVIGTNFLDNIK</sequence>
<dbReference type="SUPFAM" id="SSF103481">
    <property type="entry name" value="Multidrug resistance efflux transporter EmrE"/>
    <property type="match status" value="2"/>
</dbReference>
<accession>A0ABY0QNU7</accession>
<feature type="transmembrane region" description="Helical" evidence="7">
    <location>
        <begin position="222"/>
        <end position="243"/>
    </location>
</feature>
<dbReference type="Proteomes" id="UP000198811">
    <property type="component" value="Unassembled WGS sequence"/>
</dbReference>
<evidence type="ECO:0000256" key="7">
    <source>
        <dbReference type="SAM" id="Phobius"/>
    </source>
</evidence>
<name>A0ABY0QNU7_CLOCO</name>
<evidence type="ECO:0000256" key="2">
    <source>
        <dbReference type="ARBA" id="ARBA00007362"/>
    </source>
</evidence>
<evidence type="ECO:0000259" key="8">
    <source>
        <dbReference type="Pfam" id="PF00892"/>
    </source>
</evidence>
<keyword evidence="6 7" id="KW-0472">Membrane</keyword>
<feature type="transmembrane region" description="Helical" evidence="7">
    <location>
        <begin position="7"/>
        <end position="26"/>
    </location>
</feature>
<feature type="transmembrane region" description="Helical" evidence="7">
    <location>
        <begin position="278"/>
        <end position="297"/>
    </location>
</feature>